<evidence type="ECO:0000259" key="17">
    <source>
        <dbReference type="PROSITE" id="PS50886"/>
    </source>
</evidence>
<keyword evidence="4 15" id="KW-0963">Cytoplasm</keyword>
<feature type="binding site" evidence="15">
    <location>
        <position position="459"/>
    </location>
    <ligand>
        <name>Mg(2+)</name>
        <dbReference type="ChEBI" id="CHEBI:18420"/>
        <note>shared with alpha subunit</note>
    </ligand>
</feature>
<dbReference type="SUPFAM" id="SSF54991">
    <property type="entry name" value="Anticodon-binding domain of PheRS"/>
    <property type="match status" value="1"/>
</dbReference>
<keyword evidence="7 15" id="KW-0479">Metal-binding</keyword>
<evidence type="ECO:0000256" key="4">
    <source>
        <dbReference type="ARBA" id="ARBA00022490"/>
    </source>
</evidence>
<dbReference type="SMART" id="SM00873">
    <property type="entry name" value="B3_4"/>
    <property type="match status" value="1"/>
</dbReference>
<dbReference type="CDD" id="cd02796">
    <property type="entry name" value="tRNA_bind_bactPheRS"/>
    <property type="match status" value="1"/>
</dbReference>
<dbReference type="InterPro" id="IPR033714">
    <property type="entry name" value="tRNA_bind_bactPheRS"/>
</dbReference>
<dbReference type="Pfam" id="PF03484">
    <property type="entry name" value="B5"/>
    <property type="match status" value="1"/>
</dbReference>
<evidence type="ECO:0000256" key="9">
    <source>
        <dbReference type="ARBA" id="ARBA00022840"/>
    </source>
</evidence>
<proteinExistence type="inferred from homology"/>
<dbReference type="InterPro" id="IPR005147">
    <property type="entry name" value="tRNA_synthase_B5-dom"/>
</dbReference>
<dbReference type="GO" id="GO:0004826">
    <property type="term" value="F:phenylalanine-tRNA ligase activity"/>
    <property type="evidence" value="ECO:0007669"/>
    <property type="project" value="UniProtKB-EC"/>
</dbReference>
<feature type="binding site" evidence="15">
    <location>
        <position position="469"/>
    </location>
    <ligand>
        <name>Mg(2+)</name>
        <dbReference type="ChEBI" id="CHEBI:18420"/>
        <note>shared with alpha subunit</note>
    </ligand>
</feature>
<evidence type="ECO:0000256" key="12">
    <source>
        <dbReference type="ARBA" id="ARBA00022917"/>
    </source>
</evidence>
<keyword evidence="8 15" id="KW-0547">Nucleotide-binding</keyword>
<dbReference type="Gene3D" id="2.40.50.140">
    <property type="entry name" value="Nucleic acid-binding proteins"/>
    <property type="match status" value="1"/>
</dbReference>
<organism evidence="20 21">
    <name type="scientific">Steroidobacter gossypii</name>
    <dbReference type="NCBI Taxonomy" id="2805490"/>
    <lineage>
        <taxon>Bacteria</taxon>
        <taxon>Pseudomonadati</taxon>
        <taxon>Pseudomonadota</taxon>
        <taxon>Gammaproteobacteria</taxon>
        <taxon>Steroidobacterales</taxon>
        <taxon>Steroidobacteraceae</taxon>
        <taxon>Steroidobacter</taxon>
    </lineage>
</organism>
<dbReference type="EC" id="6.1.1.20" evidence="15"/>
<dbReference type="CDD" id="cd00769">
    <property type="entry name" value="PheRS_beta_core"/>
    <property type="match status" value="1"/>
</dbReference>
<feature type="binding site" evidence="15">
    <location>
        <position position="465"/>
    </location>
    <ligand>
        <name>Mg(2+)</name>
        <dbReference type="ChEBI" id="CHEBI:18420"/>
        <note>shared with alpha subunit</note>
    </ligand>
</feature>
<dbReference type="RefSeq" id="WP_203168562.1">
    <property type="nucleotide sequence ID" value="NZ_JAEVLS010000003.1"/>
</dbReference>
<dbReference type="InterPro" id="IPR045864">
    <property type="entry name" value="aa-tRNA-synth_II/BPL/LPL"/>
</dbReference>
<dbReference type="NCBIfam" id="NF045760">
    <property type="entry name" value="YtpR"/>
    <property type="match status" value="1"/>
</dbReference>
<evidence type="ECO:0000256" key="5">
    <source>
        <dbReference type="ARBA" id="ARBA00022555"/>
    </source>
</evidence>
<dbReference type="InterPro" id="IPR005121">
    <property type="entry name" value="Fdx_antiC-bd"/>
</dbReference>
<dbReference type="NCBIfam" id="TIGR00472">
    <property type="entry name" value="pheT_bact"/>
    <property type="match status" value="1"/>
</dbReference>
<dbReference type="SUPFAM" id="SSF56037">
    <property type="entry name" value="PheT/TilS domain"/>
    <property type="match status" value="1"/>
</dbReference>
<evidence type="ECO:0000256" key="11">
    <source>
        <dbReference type="ARBA" id="ARBA00022884"/>
    </source>
</evidence>
<reference evidence="20 21" key="1">
    <citation type="journal article" date="2021" name="Int. J. Syst. Evol. Microbiol.">
        <title>Steroidobacter gossypii sp. nov., isolated from soil of cotton cropping field.</title>
        <authorList>
            <person name="Huang R."/>
            <person name="Yang S."/>
            <person name="Zhen C."/>
            <person name="Liu W."/>
        </authorList>
    </citation>
    <scope>NUCLEOTIDE SEQUENCE [LARGE SCALE GENOMIC DNA]</scope>
    <source>
        <strain evidence="20 21">S1-65</strain>
    </source>
</reference>
<evidence type="ECO:0000256" key="6">
    <source>
        <dbReference type="ARBA" id="ARBA00022598"/>
    </source>
</evidence>
<dbReference type="Gene3D" id="3.50.40.10">
    <property type="entry name" value="Phenylalanyl-trna Synthetase, Chain B, domain 3"/>
    <property type="match status" value="1"/>
</dbReference>
<dbReference type="InterPro" id="IPR045060">
    <property type="entry name" value="Phe-tRNA-ligase_IIc_bsu"/>
</dbReference>
<evidence type="ECO:0000313" key="20">
    <source>
        <dbReference type="EMBL" id="MBM0106461.1"/>
    </source>
</evidence>
<dbReference type="EMBL" id="JAEVLS010000003">
    <property type="protein sequence ID" value="MBM0106461.1"/>
    <property type="molecule type" value="Genomic_DNA"/>
</dbReference>
<dbReference type="PROSITE" id="PS50886">
    <property type="entry name" value="TRBD"/>
    <property type="match status" value="1"/>
</dbReference>
<evidence type="ECO:0000256" key="8">
    <source>
        <dbReference type="ARBA" id="ARBA00022741"/>
    </source>
</evidence>
<dbReference type="SUPFAM" id="SSF50249">
    <property type="entry name" value="Nucleic acid-binding proteins"/>
    <property type="match status" value="1"/>
</dbReference>
<dbReference type="InterPro" id="IPR020825">
    <property type="entry name" value="Phe-tRNA_synthase-like_B3/B4"/>
</dbReference>
<evidence type="ECO:0000259" key="19">
    <source>
        <dbReference type="PROSITE" id="PS51483"/>
    </source>
</evidence>
<evidence type="ECO:0000256" key="13">
    <source>
        <dbReference type="ARBA" id="ARBA00023146"/>
    </source>
</evidence>
<evidence type="ECO:0000256" key="3">
    <source>
        <dbReference type="ARBA" id="ARBA00011209"/>
    </source>
</evidence>
<evidence type="ECO:0000256" key="10">
    <source>
        <dbReference type="ARBA" id="ARBA00022842"/>
    </source>
</evidence>
<gene>
    <name evidence="15 20" type="primary">pheT</name>
    <name evidence="20" type="ORF">JM946_17165</name>
</gene>
<dbReference type="PANTHER" id="PTHR10947">
    <property type="entry name" value="PHENYLALANYL-TRNA SYNTHETASE BETA CHAIN AND LEUCINE-RICH REPEAT-CONTAINING PROTEIN 47"/>
    <property type="match status" value="1"/>
</dbReference>
<dbReference type="Gene3D" id="3.30.56.10">
    <property type="match status" value="2"/>
</dbReference>
<dbReference type="HAMAP" id="MF_00283">
    <property type="entry name" value="Phe_tRNA_synth_beta1"/>
    <property type="match status" value="1"/>
</dbReference>
<dbReference type="InterPro" id="IPR004532">
    <property type="entry name" value="Phe-tRNA-ligase_IIc_bsu_bact"/>
</dbReference>
<keyword evidence="21" id="KW-1185">Reference proteome</keyword>
<dbReference type="Pfam" id="PF01588">
    <property type="entry name" value="tRNA_bind"/>
    <property type="match status" value="1"/>
</dbReference>
<dbReference type="InterPro" id="IPR009061">
    <property type="entry name" value="DNA-bd_dom_put_sf"/>
</dbReference>
<dbReference type="Gene3D" id="3.30.70.380">
    <property type="entry name" value="Ferrodoxin-fold anticodon-binding domain"/>
    <property type="match status" value="1"/>
</dbReference>
<evidence type="ECO:0000313" key="21">
    <source>
        <dbReference type="Proteomes" id="UP000661077"/>
    </source>
</evidence>
<dbReference type="Pfam" id="PF17759">
    <property type="entry name" value="tRNA_synthFbeta"/>
    <property type="match status" value="1"/>
</dbReference>
<dbReference type="PROSITE" id="PS51447">
    <property type="entry name" value="FDX_ACB"/>
    <property type="match status" value="1"/>
</dbReference>
<dbReference type="InterPro" id="IPR002547">
    <property type="entry name" value="tRNA-bd_dom"/>
</dbReference>
<keyword evidence="10 15" id="KW-0460">Magnesium</keyword>
<dbReference type="Gene3D" id="3.30.930.10">
    <property type="entry name" value="Bira Bifunctional Protein, Domain 2"/>
    <property type="match status" value="1"/>
</dbReference>
<dbReference type="InterPro" id="IPR036690">
    <property type="entry name" value="Fdx_antiC-bd_sf"/>
</dbReference>
<dbReference type="SUPFAM" id="SSF46955">
    <property type="entry name" value="Putative DNA-binding domain"/>
    <property type="match status" value="1"/>
</dbReference>
<dbReference type="SUPFAM" id="SSF55681">
    <property type="entry name" value="Class II aaRS and biotin synthetases"/>
    <property type="match status" value="1"/>
</dbReference>
<comment type="similarity">
    <text evidence="2 15">Belongs to the phenylalanyl-tRNA synthetase beta subunit family. Type 1 subfamily.</text>
</comment>
<comment type="caution">
    <text evidence="20">The sequence shown here is derived from an EMBL/GenBank/DDBJ whole genome shotgun (WGS) entry which is preliminary data.</text>
</comment>
<dbReference type="SMART" id="SM00896">
    <property type="entry name" value="FDX-ACB"/>
    <property type="match status" value="1"/>
</dbReference>
<evidence type="ECO:0000259" key="18">
    <source>
        <dbReference type="PROSITE" id="PS51447"/>
    </source>
</evidence>
<feature type="domain" description="TRNA-binding" evidence="17">
    <location>
        <begin position="39"/>
        <end position="147"/>
    </location>
</feature>
<keyword evidence="13 15" id="KW-0030">Aminoacyl-tRNA synthetase</keyword>
<feature type="binding site" evidence="15">
    <location>
        <position position="468"/>
    </location>
    <ligand>
        <name>Mg(2+)</name>
        <dbReference type="ChEBI" id="CHEBI:18420"/>
        <note>shared with alpha subunit</note>
    </ligand>
</feature>
<dbReference type="InterPro" id="IPR012340">
    <property type="entry name" value="NA-bd_OB-fold"/>
</dbReference>
<evidence type="ECO:0000256" key="7">
    <source>
        <dbReference type="ARBA" id="ARBA00022723"/>
    </source>
</evidence>
<evidence type="ECO:0000256" key="1">
    <source>
        <dbReference type="ARBA" id="ARBA00004496"/>
    </source>
</evidence>
<comment type="catalytic activity">
    <reaction evidence="14 15">
        <text>tRNA(Phe) + L-phenylalanine + ATP = L-phenylalanyl-tRNA(Phe) + AMP + diphosphate + H(+)</text>
        <dbReference type="Rhea" id="RHEA:19413"/>
        <dbReference type="Rhea" id="RHEA-COMP:9668"/>
        <dbReference type="Rhea" id="RHEA-COMP:9699"/>
        <dbReference type="ChEBI" id="CHEBI:15378"/>
        <dbReference type="ChEBI" id="CHEBI:30616"/>
        <dbReference type="ChEBI" id="CHEBI:33019"/>
        <dbReference type="ChEBI" id="CHEBI:58095"/>
        <dbReference type="ChEBI" id="CHEBI:78442"/>
        <dbReference type="ChEBI" id="CHEBI:78531"/>
        <dbReference type="ChEBI" id="CHEBI:456215"/>
        <dbReference type="EC" id="6.1.1.20"/>
    </reaction>
</comment>
<keyword evidence="9 15" id="KW-0067">ATP-binding</keyword>
<keyword evidence="5 16" id="KW-0820">tRNA-binding</keyword>
<evidence type="ECO:0000256" key="16">
    <source>
        <dbReference type="PROSITE-ProRule" id="PRU00209"/>
    </source>
</evidence>
<dbReference type="InterPro" id="IPR041616">
    <property type="entry name" value="PheRS_beta_core"/>
</dbReference>
<keyword evidence="12 15" id="KW-0648">Protein biosynthesis</keyword>
<evidence type="ECO:0000256" key="2">
    <source>
        <dbReference type="ARBA" id="ARBA00008653"/>
    </source>
</evidence>
<dbReference type="PROSITE" id="PS51483">
    <property type="entry name" value="B5"/>
    <property type="match status" value="1"/>
</dbReference>
<dbReference type="Proteomes" id="UP000661077">
    <property type="component" value="Unassembled WGS sequence"/>
</dbReference>
<protein>
    <recommendedName>
        <fullName evidence="15">Phenylalanine--tRNA ligase beta subunit</fullName>
        <ecNumber evidence="15">6.1.1.20</ecNumber>
    </recommendedName>
    <alternativeName>
        <fullName evidence="15">Phenylalanyl-tRNA synthetase beta subunit</fullName>
        <shortName evidence="15">PheRS</shortName>
    </alternativeName>
</protein>
<dbReference type="InterPro" id="IPR005146">
    <property type="entry name" value="B3/B4_tRNA-bd"/>
</dbReference>
<sequence length="793" mass="85472">MKISLNWLRDWVDAGDDVPALAHALTMAGLEIEGVSAAGPKLPGVVVGEVKSVTKHPDAEKLNVCVVSTGKEEFQIVCGAPNVRVGMKAPLATIGAKLPGGMEIKRAKLRGVESFGMLCSARELAINEEASGLYDLPADLPAGQDLIEALGLDDTIFEVNLTPNRGDCMSVAGVAREVAAARATPLHAPEIKAVAATIQDAFPVRIDTGGSADAPVGCYKFVSRVVRGIRPNAAAPFWMQERLRRAGLRPISAVVDITNYVMLELGAPMHAYDLNRLSGGIQVRFAKQGESLKLLDGREITLTPDVLVIADERSILGMAGVMGGEDSGIGSDTVDVLFECAFFDPNDVAGRGRRYGLITDASQRFERGVDPQLQERAIERATHLLLDSAGGNAGPTVVTRASRSYPAAPAIRVRHSRIEHVLGVKIEAAIVQQLLTRLGMTVSGAAGEWQVTPPSWRFDIRIEEDLIEEVARLYGFDNIPEAPESGAHEVAPWTETRVRNERASDLLVDRGYQEAINYAFTDAAAQALLCPEPAIALSNPISAELAVMRVSLWPGLLAALGSNQRRQQPRVRLFEVGRRYSASAETEVIAGVAAGAALPEQWGSDARKVDFFDVKADVEALIALTGASDEFRFVAESHPALHPGQSARIYRGDRAVGWLGAVHPEHTKRLDLTYPVFVFEFETQAGLTAVVPQFEEISRYPAIRRDIASIVDEGLPVEAVRAVVEKSAGSLLKRLTVLSVYQGQQLQKGKKSIALGLQLQDTSRTLTDSEADALVAQVVEQLGRQLKATLRDQ</sequence>
<dbReference type="Pfam" id="PF03483">
    <property type="entry name" value="B3_4"/>
    <property type="match status" value="1"/>
</dbReference>
<feature type="domain" description="B5" evidence="19">
    <location>
        <begin position="406"/>
        <end position="481"/>
    </location>
</feature>
<keyword evidence="11 16" id="KW-0694">RNA-binding</keyword>
<evidence type="ECO:0000256" key="15">
    <source>
        <dbReference type="HAMAP-Rule" id="MF_00283"/>
    </source>
</evidence>
<name>A0ABS1WZR2_9GAMM</name>
<comment type="subunit">
    <text evidence="3 15">Tetramer of two alpha and two beta subunits.</text>
</comment>
<keyword evidence="6 15" id="KW-0436">Ligase</keyword>
<accession>A0ABS1WZR2</accession>
<dbReference type="SMART" id="SM00874">
    <property type="entry name" value="B5"/>
    <property type="match status" value="1"/>
</dbReference>
<comment type="subcellular location">
    <subcellularLocation>
        <location evidence="1 15">Cytoplasm</location>
    </subcellularLocation>
</comment>
<feature type="domain" description="FDX-ACB" evidence="18">
    <location>
        <begin position="698"/>
        <end position="791"/>
    </location>
</feature>
<dbReference type="Pfam" id="PF03147">
    <property type="entry name" value="FDX-ACB"/>
    <property type="match status" value="1"/>
</dbReference>
<comment type="cofactor">
    <cofactor evidence="15">
        <name>Mg(2+)</name>
        <dbReference type="ChEBI" id="CHEBI:18420"/>
    </cofactor>
    <text evidence="15">Binds 2 magnesium ions per tetramer.</text>
</comment>
<evidence type="ECO:0000256" key="14">
    <source>
        <dbReference type="ARBA" id="ARBA00049255"/>
    </source>
</evidence>
<dbReference type="PANTHER" id="PTHR10947:SF0">
    <property type="entry name" value="PHENYLALANINE--TRNA LIGASE BETA SUBUNIT"/>
    <property type="match status" value="1"/>
</dbReference>